<dbReference type="GO" id="GO:0004314">
    <property type="term" value="F:[acyl-carrier-protein] S-malonyltransferase activity"/>
    <property type="evidence" value="ECO:0007669"/>
    <property type="project" value="UniProtKB-EC"/>
</dbReference>
<dbReference type="EC" id="2.3.1.39" evidence="1"/>
<dbReference type="InterPro" id="IPR050858">
    <property type="entry name" value="Mal-CoA-ACP_Trans/PKS_FabD"/>
</dbReference>
<reference evidence="6" key="1">
    <citation type="submission" date="2018-05" db="EMBL/GenBank/DDBJ databases">
        <authorList>
            <person name="Lanie J.A."/>
            <person name="Ng W.-L."/>
            <person name="Kazmierczak K.M."/>
            <person name="Andrzejewski T.M."/>
            <person name="Davidsen T.M."/>
            <person name="Wayne K.J."/>
            <person name="Tettelin H."/>
            <person name="Glass J.I."/>
            <person name="Rusch D."/>
            <person name="Podicherti R."/>
            <person name="Tsui H.-C.T."/>
            <person name="Winkler M.E."/>
        </authorList>
    </citation>
    <scope>NUCLEOTIDE SEQUENCE</scope>
</reference>
<dbReference type="PANTHER" id="PTHR42681:SF1">
    <property type="entry name" value="MALONYL-COA-ACYL CARRIER PROTEIN TRANSACYLASE, MITOCHONDRIAL"/>
    <property type="match status" value="1"/>
</dbReference>
<feature type="non-terminal residue" evidence="6">
    <location>
        <position position="257"/>
    </location>
</feature>
<comment type="catalytic activity">
    <reaction evidence="4">
        <text>holo-[ACP] + malonyl-CoA = malonyl-[ACP] + CoA</text>
        <dbReference type="Rhea" id="RHEA:41792"/>
        <dbReference type="Rhea" id="RHEA-COMP:9623"/>
        <dbReference type="Rhea" id="RHEA-COMP:9685"/>
        <dbReference type="ChEBI" id="CHEBI:57287"/>
        <dbReference type="ChEBI" id="CHEBI:57384"/>
        <dbReference type="ChEBI" id="CHEBI:64479"/>
        <dbReference type="ChEBI" id="CHEBI:78449"/>
        <dbReference type="EC" id="2.3.1.39"/>
    </reaction>
</comment>
<keyword evidence="3" id="KW-0012">Acyltransferase</keyword>
<gene>
    <name evidence="6" type="ORF">METZ01_LOCUS422354</name>
</gene>
<dbReference type="EMBL" id="UINC01167157">
    <property type="protein sequence ID" value="SVD69500.1"/>
    <property type="molecule type" value="Genomic_DNA"/>
</dbReference>
<sequence length="257" mass="27904">MSKKSNLAIVFPGQGSQSLGMMDNLIALDDDVKKIFNIASEILGYNILEIISSGPKEKLNETEITQPAILLTSYATWLLWKKKSDLIPDVLAGHSLGEYTALLCAGVINLEDAINLVSERGKFMQKSVPSNIGGMAAILGLADEVIEKLCQDASKNKIVSAANYNSPGQVVISGHKIAVKRVINMAKEVGAKRAVLLPVSVPSHCVLMKNTAYEFSKLLNVITFKDAEIPILQNVDAKIKTSSNEIKPILLEQLYKP</sequence>
<organism evidence="6">
    <name type="scientific">marine metagenome</name>
    <dbReference type="NCBI Taxonomy" id="408172"/>
    <lineage>
        <taxon>unclassified sequences</taxon>
        <taxon>metagenomes</taxon>
        <taxon>ecological metagenomes</taxon>
    </lineage>
</organism>
<accession>A0A382XFA0</accession>
<dbReference type="PANTHER" id="PTHR42681">
    <property type="entry name" value="MALONYL-COA-ACYL CARRIER PROTEIN TRANSACYLASE, MITOCHONDRIAL"/>
    <property type="match status" value="1"/>
</dbReference>
<dbReference type="InterPro" id="IPR001227">
    <property type="entry name" value="Ac_transferase_dom_sf"/>
</dbReference>
<dbReference type="GO" id="GO:0005829">
    <property type="term" value="C:cytosol"/>
    <property type="evidence" value="ECO:0007669"/>
    <property type="project" value="TreeGrafter"/>
</dbReference>
<dbReference type="InterPro" id="IPR004410">
    <property type="entry name" value="Malonyl_CoA-ACP_transAc_FabD"/>
</dbReference>
<evidence type="ECO:0000256" key="2">
    <source>
        <dbReference type="ARBA" id="ARBA00022679"/>
    </source>
</evidence>
<evidence type="ECO:0000256" key="3">
    <source>
        <dbReference type="ARBA" id="ARBA00023315"/>
    </source>
</evidence>
<proteinExistence type="predicted"/>
<protein>
    <recommendedName>
        <fullName evidence="1">[acyl-carrier-protein] S-malonyltransferase</fullName>
        <ecNumber evidence="1">2.3.1.39</ecNumber>
    </recommendedName>
</protein>
<dbReference type="SUPFAM" id="SSF52151">
    <property type="entry name" value="FabD/lysophospholipase-like"/>
    <property type="match status" value="1"/>
</dbReference>
<dbReference type="Pfam" id="PF00698">
    <property type="entry name" value="Acyl_transf_1"/>
    <property type="match status" value="1"/>
</dbReference>
<evidence type="ECO:0000259" key="5">
    <source>
        <dbReference type="SMART" id="SM00827"/>
    </source>
</evidence>
<evidence type="ECO:0000313" key="6">
    <source>
        <dbReference type="EMBL" id="SVD69500.1"/>
    </source>
</evidence>
<evidence type="ECO:0000256" key="4">
    <source>
        <dbReference type="ARBA" id="ARBA00048462"/>
    </source>
</evidence>
<keyword evidence="2" id="KW-0808">Transferase</keyword>
<dbReference type="AlphaFoldDB" id="A0A382XFA0"/>
<dbReference type="GO" id="GO:0006633">
    <property type="term" value="P:fatty acid biosynthetic process"/>
    <property type="evidence" value="ECO:0007669"/>
    <property type="project" value="TreeGrafter"/>
</dbReference>
<feature type="domain" description="Malonyl-CoA:ACP transacylase (MAT)" evidence="5">
    <location>
        <begin position="10"/>
        <end position="256"/>
    </location>
</feature>
<dbReference type="InterPro" id="IPR014043">
    <property type="entry name" value="Acyl_transferase_dom"/>
</dbReference>
<dbReference type="Gene3D" id="3.40.366.10">
    <property type="entry name" value="Malonyl-Coenzyme A Acyl Carrier Protein, domain 2"/>
    <property type="match status" value="1"/>
</dbReference>
<dbReference type="InterPro" id="IPR016036">
    <property type="entry name" value="Malonyl_transacylase_ACP-bd"/>
</dbReference>
<evidence type="ECO:0000256" key="1">
    <source>
        <dbReference type="ARBA" id="ARBA00013258"/>
    </source>
</evidence>
<dbReference type="Gene3D" id="3.30.70.250">
    <property type="entry name" value="Malonyl-CoA ACP transacylase, ACP-binding"/>
    <property type="match status" value="1"/>
</dbReference>
<dbReference type="InterPro" id="IPR016035">
    <property type="entry name" value="Acyl_Trfase/lysoPLipase"/>
</dbReference>
<name>A0A382XFA0_9ZZZZ</name>
<dbReference type="FunFam" id="3.30.70.250:FF:000001">
    <property type="entry name" value="Malonyl CoA-acyl carrier protein transacylase"/>
    <property type="match status" value="1"/>
</dbReference>
<dbReference type="NCBIfam" id="TIGR00128">
    <property type="entry name" value="fabD"/>
    <property type="match status" value="1"/>
</dbReference>
<dbReference type="SUPFAM" id="SSF55048">
    <property type="entry name" value="Probable ACP-binding domain of malonyl-CoA ACP transacylase"/>
    <property type="match status" value="1"/>
</dbReference>
<dbReference type="SMART" id="SM00827">
    <property type="entry name" value="PKS_AT"/>
    <property type="match status" value="1"/>
</dbReference>